<dbReference type="CDD" id="cd01392">
    <property type="entry name" value="HTH_LacI"/>
    <property type="match status" value="1"/>
</dbReference>
<dbReference type="InterPro" id="IPR028082">
    <property type="entry name" value="Peripla_BP_I"/>
</dbReference>
<dbReference type="Gene3D" id="3.40.50.2300">
    <property type="match status" value="2"/>
</dbReference>
<dbReference type="PANTHER" id="PTHR30146">
    <property type="entry name" value="LACI-RELATED TRANSCRIPTIONAL REPRESSOR"/>
    <property type="match status" value="1"/>
</dbReference>
<keyword evidence="3" id="KW-0804">Transcription</keyword>
<dbReference type="SUPFAM" id="SSF53822">
    <property type="entry name" value="Periplasmic binding protein-like I"/>
    <property type="match status" value="1"/>
</dbReference>
<dbReference type="Pfam" id="PF13407">
    <property type="entry name" value="Peripla_BP_4"/>
    <property type="match status" value="1"/>
</dbReference>
<evidence type="ECO:0000256" key="1">
    <source>
        <dbReference type="ARBA" id="ARBA00023015"/>
    </source>
</evidence>
<evidence type="ECO:0000256" key="2">
    <source>
        <dbReference type="ARBA" id="ARBA00023125"/>
    </source>
</evidence>
<name>A0ABX2AR28_9BACT</name>
<sequence>MVPDKIRIKDIAEHSGVSVGTVDRVLHNRPNVSKAAREKVEKTLKELDYHPNMYASALAYNKSYTFHCIIPKHESEAYWEEIEEGAMSAAEHRRDFHINIKIKYYKRFSSNTFVKVTEESLKENPDGVIIVPSKLDLTRKFTDELHERNIPFVFLDSYMPDLKPLAFYGQDSFCSGYFAGKMLMLIASNEKEIMLMKQMKDGNVASKQQENRETGFRHYMRDHFPNVTITEVNLPLDEEREKYDDILEEFFSTHHNVHHCITFNSKAHLVGEFLLRSNRRNVQIMGYDMVSKNADCLRQGSISFLIAQHAYMQGFSCIESLFEAIVLKKEVTPVNYMPIEILTRENIDFYRRTQL</sequence>
<dbReference type="SMART" id="SM00354">
    <property type="entry name" value="HTH_LACI"/>
    <property type="match status" value="1"/>
</dbReference>
<dbReference type="GeneID" id="82156263"/>
<protein>
    <submittedName>
        <fullName evidence="5">Substrate-binding domain-containing protein</fullName>
    </submittedName>
</protein>
<keyword evidence="6" id="KW-1185">Reference proteome</keyword>
<dbReference type="InterPro" id="IPR025997">
    <property type="entry name" value="SBP_2_dom"/>
</dbReference>
<dbReference type="CDD" id="cd06307">
    <property type="entry name" value="PBP1_sugar_binding"/>
    <property type="match status" value="1"/>
</dbReference>
<feature type="domain" description="HTH lacI-type" evidence="4">
    <location>
        <begin position="6"/>
        <end position="60"/>
    </location>
</feature>
<organism evidence="5 6">
    <name type="scientific">Xylanibacter rodentium</name>
    <dbReference type="NCBI Taxonomy" id="2736289"/>
    <lineage>
        <taxon>Bacteria</taxon>
        <taxon>Pseudomonadati</taxon>
        <taxon>Bacteroidota</taxon>
        <taxon>Bacteroidia</taxon>
        <taxon>Bacteroidales</taxon>
        <taxon>Prevotellaceae</taxon>
        <taxon>Xylanibacter</taxon>
    </lineage>
</organism>
<evidence type="ECO:0000256" key="3">
    <source>
        <dbReference type="ARBA" id="ARBA00023163"/>
    </source>
</evidence>
<dbReference type="Gene3D" id="1.10.260.40">
    <property type="entry name" value="lambda repressor-like DNA-binding domains"/>
    <property type="match status" value="1"/>
</dbReference>
<dbReference type="SUPFAM" id="SSF47413">
    <property type="entry name" value="lambda repressor-like DNA-binding domains"/>
    <property type="match status" value="1"/>
</dbReference>
<dbReference type="EMBL" id="JABKKE010000001">
    <property type="protein sequence ID" value="NPE12855.1"/>
    <property type="molecule type" value="Genomic_DNA"/>
</dbReference>
<proteinExistence type="predicted"/>
<keyword evidence="1" id="KW-0805">Transcription regulation</keyword>
<comment type="caution">
    <text evidence="5">The sequence shown here is derived from an EMBL/GenBank/DDBJ whole genome shotgun (WGS) entry which is preliminary data.</text>
</comment>
<evidence type="ECO:0000313" key="5">
    <source>
        <dbReference type="EMBL" id="NPE12855.1"/>
    </source>
</evidence>
<dbReference type="Pfam" id="PF00356">
    <property type="entry name" value="LacI"/>
    <property type="match status" value="1"/>
</dbReference>
<dbReference type="PANTHER" id="PTHR30146:SF144">
    <property type="entry name" value="LACI-FAMILY TRANSCRIPTION REGULATOR"/>
    <property type="match status" value="1"/>
</dbReference>
<evidence type="ECO:0000259" key="4">
    <source>
        <dbReference type="PROSITE" id="PS50932"/>
    </source>
</evidence>
<dbReference type="Proteomes" id="UP001193734">
    <property type="component" value="Unassembled WGS sequence"/>
</dbReference>
<dbReference type="PROSITE" id="PS50932">
    <property type="entry name" value="HTH_LACI_2"/>
    <property type="match status" value="1"/>
</dbReference>
<gene>
    <name evidence="5" type="ORF">HPS55_00645</name>
</gene>
<dbReference type="PROSITE" id="PS00356">
    <property type="entry name" value="HTH_LACI_1"/>
    <property type="match status" value="1"/>
</dbReference>
<dbReference type="RefSeq" id="WP_172173540.1">
    <property type="nucleotide sequence ID" value="NZ_CASGIA010000011.1"/>
</dbReference>
<dbReference type="InterPro" id="IPR000843">
    <property type="entry name" value="HTH_LacI"/>
</dbReference>
<reference evidence="5 6" key="1">
    <citation type="submission" date="2020-05" db="EMBL/GenBank/DDBJ databases">
        <title>Distinct polysaccharide utilization as determinants for interspecies competition between intestinal Prevotella spp.</title>
        <authorList>
            <person name="Galvez E.J.C."/>
            <person name="Iljazovic A."/>
            <person name="Strowig T."/>
        </authorList>
    </citation>
    <scope>NUCLEOTIDE SEQUENCE [LARGE SCALE GENOMIC DNA]</scope>
    <source>
        <strain evidence="5 6">PROD</strain>
    </source>
</reference>
<keyword evidence="2" id="KW-0238">DNA-binding</keyword>
<accession>A0ABX2AR28</accession>
<dbReference type="InterPro" id="IPR010982">
    <property type="entry name" value="Lambda_DNA-bd_dom_sf"/>
</dbReference>
<evidence type="ECO:0000313" key="6">
    <source>
        <dbReference type="Proteomes" id="UP001193734"/>
    </source>
</evidence>